<keyword evidence="1" id="KW-1185">Reference proteome</keyword>
<sequence length="123" mass="14389">MLSFNKWLVRYMSIPLGVSRKKLLNVWVIFTFDAIWHDLEWLKTLSGNSYFVNSVLLLVQLQSLASWVVLGRPGGVNWLLPSFLRKDGQLRSLAFKDNRSYIIQFKLITKFHFTGLPVLWECL</sequence>
<dbReference type="PANTHER" id="PTHR13285:SF18">
    <property type="entry name" value="PROTEIN-CYSTEINE N-PALMITOYLTRANSFERASE RASP"/>
    <property type="match status" value="1"/>
</dbReference>
<evidence type="ECO:0000313" key="3">
    <source>
        <dbReference type="RefSeq" id="XP_027189090.1"/>
    </source>
</evidence>
<dbReference type="STRING" id="3827.A0A3Q7X5Y4"/>
<accession>A0A3Q7X5Y4</accession>
<dbReference type="AlphaFoldDB" id="A0A3Q7X5Y4"/>
<dbReference type="GO" id="GO:0016746">
    <property type="term" value="F:acyltransferase activity"/>
    <property type="evidence" value="ECO:0007669"/>
    <property type="project" value="TreeGrafter"/>
</dbReference>
<dbReference type="RefSeq" id="XP_027189090.1">
    <property type="nucleotide sequence ID" value="XM_027333289.1"/>
</dbReference>
<dbReference type="InterPro" id="IPR051085">
    <property type="entry name" value="MB_O-acyltransferase"/>
</dbReference>
<dbReference type="OrthoDB" id="420606at2759"/>
<reference evidence="1" key="1">
    <citation type="journal article" date="2013" name="Nat. Biotechnol.">
        <title>Draft genome sequence of chickpea (Cicer arietinum) provides a resource for trait improvement.</title>
        <authorList>
            <person name="Varshney R.K."/>
            <person name="Song C."/>
            <person name="Saxena R.K."/>
            <person name="Azam S."/>
            <person name="Yu S."/>
            <person name="Sharpe A.G."/>
            <person name="Cannon S."/>
            <person name="Baek J."/>
            <person name="Rosen B.D."/>
            <person name="Tar'an B."/>
            <person name="Millan T."/>
            <person name="Zhang X."/>
            <person name="Ramsay L.D."/>
            <person name="Iwata A."/>
            <person name="Wang Y."/>
            <person name="Nelson W."/>
            <person name="Farmer A.D."/>
            <person name="Gaur P.M."/>
            <person name="Soderlund C."/>
            <person name="Penmetsa R.V."/>
            <person name="Xu C."/>
            <person name="Bharti A.K."/>
            <person name="He W."/>
            <person name="Winter P."/>
            <person name="Zhao S."/>
            <person name="Hane J.K."/>
            <person name="Carrasquilla-Garcia N."/>
            <person name="Condie J.A."/>
            <person name="Upadhyaya H.D."/>
            <person name="Luo M.C."/>
            <person name="Thudi M."/>
            <person name="Gowda C.L."/>
            <person name="Singh N.P."/>
            <person name="Lichtenzveig J."/>
            <person name="Gali K.K."/>
            <person name="Rubio J."/>
            <person name="Nadarajan N."/>
            <person name="Dolezel J."/>
            <person name="Bansal K.C."/>
            <person name="Xu X."/>
            <person name="Edwards D."/>
            <person name="Zhang G."/>
            <person name="Kahl G."/>
            <person name="Gil J."/>
            <person name="Singh K.B."/>
            <person name="Datta S.K."/>
            <person name="Jackson S.A."/>
            <person name="Wang J."/>
            <person name="Cook D.R."/>
        </authorList>
    </citation>
    <scope>NUCLEOTIDE SEQUENCE [LARGE SCALE GENOMIC DNA]</scope>
    <source>
        <strain evidence="1">cv. CDC Frontier</strain>
    </source>
</reference>
<evidence type="ECO:0000313" key="1">
    <source>
        <dbReference type="Proteomes" id="UP000087171"/>
    </source>
</evidence>
<dbReference type="RefSeq" id="XP_073223085.1">
    <property type="nucleotide sequence ID" value="XM_073366984.1"/>
</dbReference>
<dbReference type="RefSeq" id="XP_027189089.1">
    <property type="nucleotide sequence ID" value="XM_027333288.1"/>
</dbReference>
<organism evidence="1 2">
    <name type="scientific">Cicer arietinum</name>
    <name type="common">Chickpea</name>
    <name type="synonym">Garbanzo</name>
    <dbReference type="NCBI Taxonomy" id="3827"/>
    <lineage>
        <taxon>Eukaryota</taxon>
        <taxon>Viridiplantae</taxon>
        <taxon>Streptophyta</taxon>
        <taxon>Embryophyta</taxon>
        <taxon>Tracheophyta</taxon>
        <taxon>Spermatophyta</taxon>
        <taxon>Magnoliopsida</taxon>
        <taxon>eudicotyledons</taxon>
        <taxon>Gunneridae</taxon>
        <taxon>Pentapetalae</taxon>
        <taxon>rosids</taxon>
        <taxon>fabids</taxon>
        <taxon>Fabales</taxon>
        <taxon>Fabaceae</taxon>
        <taxon>Papilionoideae</taxon>
        <taxon>50 kb inversion clade</taxon>
        <taxon>NPAAA clade</taxon>
        <taxon>Hologalegina</taxon>
        <taxon>IRL clade</taxon>
        <taxon>Cicereae</taxon>
        <taxon>Cicer</taxon>
    </lineage>
</organism>
<dbReference type="GeneID" id="101494464"/>
<dbReference type="PaxDb" id="3827-XP_004497078.1"/>
<reference evidence="2 3" key="2">
    <citation type="submission" date="2025-04" db="UniProtKB">
        <authorList>
            <consortium name="RefSeq"/>
        </authorList>
    </citation>
    <scope>IDENTIFICATION</scope>
    <source>
        <tissue evidence="2 3">Etiolated seedlings</tissue>
    </source>
</reference>
<evidence type="ECO:0000313" key="2">
    <source>
        <dbReference type="RefSeq" id="XP_027189089.1"/>
    </source>
</evidence>
<dbReference type="Proteomes" id="UP000087171">
    <property type="component" value="Chromosome Ca4"/>
</dbReference>
<dbReference type="PANTHER" id="PTHR13285">
    <property type="entry name" value="ACYLTRANSFERASE"/>
    <property type="match status" value="1"/>
</dbReference>
<protein>
    <submittedName>
        <fullName evidence="2 3">Uncharacterized protein LOC101494464 isoform X1</fullName>
    </submittedName>
</protein>
<proteinExistence type="predicted"/>
<gene>
    <name evidence="2 3" type="primary">LOC101494464</name>
</gene>
<name>A0A3Q7X5Y4_CICAR</name>
<dbReference type="KEGG" id="cam:101494464"/>
<dbReference type="GO" id="GO:0005783">
    <property type="term" value="C:endoplasmic reticulum"/>
    <property type="evidence" value="ECO:0007669"/>
    <property type="project" value="TreeGrafter"/>
</dbReference>